<organism evidence="3 4">
    <name type="scientific">Leucobacter muris</name>
    <dbReference type="NCBI Taxonomy" id="1935379"/>
    <lineage>
        <taxon>Bacteria</taxon>
        <taxon>Bacillati</taxon>
        <taxon>Actinomycetota</taxon>
        <taxon>Actinomycetes</taxon>
        <taxon>Micrococcales</taxon>
        <taxon>Microbacteriaceae</taxon>
        <taxon>Leucobacter</taxon>
    </lineage>
</organism>
<dbReference type="NCBIfam" id="TIGR02605">
    <property type="entry name" value="CxxC_CxxC_SSSS"/>
    <property type="match status" value="1"/>
</dbReference>
<feature type="region of interest" description="Disordered" evidence="1">
    <location>
        <begin position="40"/>
        <end position="95"/>
    </location>
</feature>
<evidence type="ECO:0000313" key="4">
    <source>
        <dbReference type="Proteomes" id="UP000285768"/>
    </source>
</evidence>
<evidence type="ECO:0000313" key="3">
    <source>
        <dbReference type="EMBL" id="QAB16787.1"/>
    </source>
</evidence>
<accession>A0ABX5QCJ1</accession>
<sequence length="95" mass="10438">MPSYSYRCSEGCRFDALYSMAEVPRETDCRVCGARARRSVTAPHLSRSGTSAFQLMERSAKSASEPEIVSGVPPSASRRAQSTTRHPLHAKLPRP</sequence>
<evidence type="ECO:0000259" key="2">
    <source>
        <dbReference type="SMART" id="SM00834"/>
    </source>
</evidence>
<dbReference type="EMBL" id="CP035037">
    <property type="protein sequence ID" value="QAB16787.1"/>
    <property type="molecule type" value="Genomic_DNA"/>
</dbReference>
<gene>
    <name evidence="3" type="ORF">Leucomu_01535</name>
</gene>
<dbReference type="InterPro" id="IPR013429">
    <property type="entry name" value="Regulatory_FmdB_Zinc_ribbon"/>
</dbReference>
<evidence type="ECO:0000256" key="1">
    <source>
        <dbReference type="SAM" id="MobiDB-lite"/>
    </source>
</evidence>
<dbReference type="SMART" id="SM00834">
    <property type="entry name" value="CxxC_CXXC_SSSS"/>
    <property type="match status" value="1"/>
</dbReference>
<feature type="compositionally biased region" description="Basic residues" evidence="1">
    <location>
        <begin position="86"/>
        <end position="95"/>
    </location>
</feature>
<keyword evidence="4" id="KW-1185">Reference proteome</keyword>
<dbReference type="Proteomes" id="UP000285768">
    <property type="component" value="Chromosome"/>
</dbReference>
<protein>
    <submittedName>
        <fullName evidence="3">Zinc ribbon domain-containing protein</fullName>
    </submittedName>
</protein>
<reference evidence="3 4" key="1">
    <citation type="submission" date="2019-01" db="EMBL/GenBank/DDBJ databases">
        <title>Leucobacter muris sp. nov. isolated from the nose of a laboratory mouse.</title>
        <authorList>
            <person name="Benga L."/>
            <person name="Sproeer C."/>
            <person name="Schumann P."/>
            <person name="Verbarg S."/>
            <person name="Bunk B."/>
            <person name="Engelhardt E."/>
            <person name="Benten P.M."/>
            <person name="Sager M."/>
        </authorList>
    </citation>
    <scope>NUCLEOTIDE SEQUENCE [LARGE SCALE GENOMIC DNA]</scope>
    <source>
        <strain evidence="3 4">DSM 101948</strain>
    </source>
</reference>
<feature type="domain" description="Putative regulatory protein FmdB zinc ribbon" evidence="2">
    <location>
        <begin position="1"/>
        <end position="41"/>
    </location>
</feature>
<proteinExistence type="predicted"/>
<name>A0ABX5QCJ1_9MICO</name>